<dbReference type="OrthoDB" id="76265at2759"/>
<dbReference type="EMBL" id="BDSP01000259">
    <property type="protein sequence ID" value="GAX27785.1"/>
    <property type="molecule type" value="Genomic_DNA"/>
</dbReference>
<dbReference type="PANTHER" id="PTHR12907">
    <property type="entry name" value="EGL NINE HOMOLOG-RELATED"/>
    <property type="match status" value="1"/>
</dbReference>
<evidence type="ECO:0000256" key="2">
    <source>
        <dbReference type="ARBA" id="ARBA00022723"/>
    </source>
</evidence>
<comment type="cofactor">
    <cofactor evidence="1">
        <name>L-ascorbate</name>
        <dbReference type="ChEBI" id="CHEBI:38290"/>
    </cofactor>
</comment>
<evidence type="ECO:0000256" key="6">
    <source>
        <dbReference type="ARBA" id="ARBA00023004"/>
    </source>
</evidence>
<keyword evidence="2" id="KW-0479">Metal-binding</keyword>
<organism evidence="8 9">
    <name type="scientific">Fistulifera solaris</name>
    <name type="common">Oleaginous diatom</name>
    <dbReference type="NCBI Taxonomy" id="1519565"/>
    <lineage>
        <taxon>Eukaryota</taxon>
        <taxon>Sar</taxon>
        <taxon>Stramenopiles</taxon>
        <taxon>Ochrophyta</taxon>
        <taxon>Bacillariophyta</taxon>
        <taxon>Bacillariophyceae</taxon>
        <taxon>Bacillariophycidae</taxon>
        <taxon>Naviculales</taxon>
        <taxon>Naviculaceae</taxon>
        <taxon>Fistulifera</taxon>
    </lineage>
</organism>
<dbReference type="GO" id="GO:0071456">
    <property type="term" value="P:cellular response to hypoxia"/>
    <property type="evidence" value="ECO:0007669"/>
    <property type="project" value="TreeGrafter"/>
</dbReference>
<name>A0A1Z5KNT5_FISSO</name>
<dbReference type="AlphaFoldDB" id="A0A1Z5KNT5"/>
<proteinExistence type="predicted"/>
<evidence type="ECO:0000256" key="5">
    <source>
        <dbReference type="ARBA" id="ARBA00023002"/>
    </source>
</evidence>
<evidence type="ECO:0000256" key="1">
    <source>
        <dbReference type="ARBA" id="ARBA00001961"/>
    </source>
</evidence>
<protein>
    <recommendedName>
        <fullName evidence="7">Fe2OG dioxygenase domain-containing protein</fullName>
    </recommendedName>
</protein>
<dbReference type="Pfam" id="PF13640">
    <property type="entry name" value="2OG-FeII_Oxy_3"/>
    <property type="match status" value="1"/>
</dbReference>
<keyword evidence="3" id="KW-0847">Vitamin C</keyword>
<evidence type="ECO:0000256" key="4">
    <source>
        <dbReference type="ARBA" id="ARBA00022964"/>
    </source>
</evidence>
<dbReference type="Proteomes" id="UP000198406">
    <property type="component" value="Unassembled WGS sequence"/>
</dbReference>
<dbReference type="PANTHER" id="PTHR12907:SF26">
    <property type="entry name" value="HIF PROLYL HYDROXYLASE, ISOFORM C"/>
    <property type="match status" value="1"/>
</dbReference>
<evidence type="ECO:0000313" key="8">
    <source>
        <dbReference type="EMBL" id="GAX27785.1"/>
    </source>
</evidence>
<gene>
    <name evidence="8" type="ORF">FisN_13Hh109</name>
</gene>
<feature type="domain" description="Fe2OG dioxygenase" evidence="7">
    <location>
        <begin position="165"/>
        <end position="273"/>
    </location>
</feature>
<accession>A0A1Z5KNT5</accession>
<dbReference type="GO" id="GO:0031418">
    <property type="term" value="F:L-ascorbic acid binding"/>
    <property type="evidence" value="ECO:0007669"/>
    <property type="project" value="UniProtKB-KW"/>
</dbReference>
<dbReference type="SMART" id="SM00702">
    <property type="entry name" value="P4Hc"/>
    <property type="match status" value="1"/>
</dbReference>
<dbReference type="InParanoid" id="A0A1Z5KNT5"/>
<dbReference type="GO" id="GO:0031543">
    <property type="term" value="F:peptidyl-proline dioxygenase activity"/>
    <property type="evidence" value="ECO:0007669"/>
    <property type="project" value="TreeGrafter"/>
</dbReference>
<reference evidence="8 9" key="1">
    <citation type="journal article" date="2015" name="Plant Cell">
        <title>Oil accumulation by the oleaginous diatom Fistulifera solaris as revealed by the genome and transcriptome.</title>
        <authorList>
            <person name="Tanaka T."/>
            <person name="Maeda Y."/>
            <person name="Veluchamy A."/>
            <person name="Tanaka M."/>
            <person name="Abida H."/>
            <person name="Marechal E."/>
            <person name="Bowler C."/>
            <person name="Muto M."/>
            <person name="Sunaga Y."/>
            <person name="Tanaka M."/>
            <person name="Yoshino T."/>
            <person name="Taniguchi T."/>
            <person name="Fukuda Y."/>
            <person name="Nemoto M."/>
            <person name="Matsumoto M."/>
            <person name="Wong P.S."/>
            <person name="Aburatani S."/>
            <person name="Fujibuchi W."/>
        </authorList>
    </citation>
    <scope>NUCLEOTIDE SEQUENCE [LARGE SCALE GENOMIC DNA]</scope>
    <source>
        <strain evidence="8 9">JPCC DA0580</strain>
    </source>
</reference>
<keyword evidence="4" id="KW-0223">Dioxygenase</keyword>
<comment type="caution">
    <text evidence="8">The sequence shown here is derived from an EMBL/GenBank/DDBJ whole genome shotgun (WGS) entry which is preliminary data.</text>
</comment>
<evidence type="ECO:0000256" key="3">
    <source>
        <dbReference type="ARBA" id="ARBA00022896"/>
    </source>
</evidence>
<evidence type="ECO:0000313" key="9">
    <source>
        <dbReference type="Proteomes" id="UP000198406"/>
    </source>
</evidence>
<keyword evidence="5" id="KW-0560">Oxidoreductase</keyword>
<dbReference type="InterPro" id="IPR005123">
    <property type="entry name" value="Oxoglu/Fe-dep_dioxygenase_dom"/>
</dbReference>
<sequence length="310" mass="34873">MTIPSQYARFITTMVARSYDRRLHLSALLLGFFPTISKAWLSQPIAHVRRSTTQRLATTTPCLSGEQLQELKENKYLIVPAFIPESLQQSLRQDVEQLRSQNYFKVAKIGQDLTNMLNTKIRVAETCFLGKSKKDLPQHAGRQELYERLDRLRTDLGVFGPLDDDLTELLYAYYPQGGFYRRHRDAIPGSASVLRTYSMLLYLNKDWNSVKDAGQLRLHFDSGGDELPPGESPFYKDVDPEGGTLVIFQSDAIPHEVLDTQKKRIAVVGWFNRPMSASDIATLSEGSPMKMVLLSISAALMTAGILGLVT</sequence>
<dbReference type="InterPro" id="IPR051559">
    <property type="entry name" value="HIF_prolyl_hydroxylases"/>
</dbReference>
<evidence type="ECO:0000259" key="7">
    <source>
        <dbReference type="PROSITE" id="PS51471"/>
    </source>
</evidence>
<keyword evidence="9" id="KW-1185">Reference proteome</keyword>
<keyword evidence="6" id="KW-0408">Iron</keyword>
<dbReference type="InterPro" id="IPR006620">
    <property type="entry name" value="Pro_4_hyd_alph"/>
</dbReference>
<dbReference type="Gene3D" id="2.60.120.620">
    <property type="entry name" value="q2cbj1_9rhob like domain"/>
    <property type="match status" value="1"/>
</dbReference>
<dbReference type="InterPro" id="IPR044862">
    <property type="entry name" value="Pro_4_hyd_alph_FE2OG_OXY"/>
</dbReference>
<dbReference type="PROSITE" id="PS51471">
    <property type="entry name" value="FE2OG_OXY"/>
    <property type="match status" value="1"/>
</dbReference>
<dbReference type="GO" id="GO:0008198">
    <property type="term" value="F:ferrous iron binding"/>
    <property type="evidence" value="ECO:0007669"/>
    <property type="project" value="TreeGrafter"/>
</dbReference>